<organism evidence="3 4">
    <name type="scientific">Nibribacter koreensis</name>
    <dbReference type="NCBI Taxonomy" id="1084519"/>
    <lineage>
        <taxon>Bacteria</taxon>
        <taxon>Pseudomonadati</taxon>
        <taxon>Bacteroidota</taxon>
        <taxon>Cytophagia</taxon>
        <taxon>Cytophagales</taxon>
        <taxon>Hymenobacteraceae</taxon>
        <taxon>Nibribacter</taxon>
    </lineage>
</organism>
<feature type="compositionally biased region" description="Polar residues" evidence="1">
    <location>
        <begin position="102"/>
        <end position="111"/>
    </location>
</feature>
<dbReference type="RefSeq" id="WP_345161215.1">
    <property type="nucleotide sequence ID" value="NZ_BAABGX010000001.1"/>
</dbReference>
<evidence type="ECO:0000256" key="1">
    <source>
        <dbReference type="SAM" id="MobiDB-lite"/>
    </source>
</evidence>
<gene>
    <name evidence="3" type="ORF">GCM10023183_00940</name>
</gene>
<dbReference type="Proteomes" id="UP001501844">
    <property type="component" value="Unassembled WGS sequence"/>
</dbReference>
<protein>
    <submittedName>
        <fullName evidence="3">Uncharacterized protein</fullName>
    </submittedName>
</protein>
<keyword evidence="2" id="KW-1133">Transmembrane helix</keyword>
<reference evidence="4" key="1">
    <citation type="journal article" date="2019" name="Int. J. Syst. Evol. Microbiol.">
        <title>The Global Catalogue of Microorganisms (GCM) 10K type strain sequencing project: providing services to taxonomists for standard genome sequencing and annotation.</title>
        <authorList>
            <consortium name="The Broad Institute Genomics Platform"/>
            <consortium name="The Broad Institute Genome Sequencing Center for Infectious Disease"/>
            <person name="Wu L."/>
            <person name="Ma J."/>
        </authorList>
    </citation>
    <scope>NUCLEOTIDE SEQUENCE [LARGE SCALE GENOMIC DNA]</scope>
    <source>
        <strain evidence="4">JCM 17917</strain>
    </source>
</reference>
<keyword evidence="2" id="KW-0812">Transmembrane</keyword>
<feature type="compositionally biased region" description="Low complexity" evidence="1">
    <location>
        <begin position="64"/>
        <end position="101"/>
    </location>
</feature>
<sequence length="118" mass="12063">MENNLEPKSLADLIQNPSEISAIISDPAESGVKFYQSLHNKDKSYVAFAAGVGLLAYGLYLSRSGSSASKSGSSNQGSSAKGNTISASTAGTGGQSSATTGEGNKNTSTKELNVKKNK</sequence>
<evidence type="ECO:0000313" key="3">
    <source>
        <dbReference type="EMBL" id="GAA4295268.1"/>
    </source>
</evidence>
<proteinExistence type="predicted"/>
<evidence type="ECO:0000256" key="2">
    <source>
        <dbReference type="SAM" id="Phobius"/>
    </source>
</evidence>
<keyword evidence="2" id="KW-0472">Membrane</keyword>
<feature type="region of interest" description="Disordered" evidence="1">
    <location>
        <begin position="64"/>
        <end position="118"/>
    </location>
</feature>
<keyword evidence="4" id="KW-1185">Reference proteome</keyword>
<accession>A0ABP8F5J7</accession>
<dbReference type="EMBL" id="BAABGX010000001">
    <property type="protein sequence ID" value="GAA4295268.1"/>
    <property type="molecule type" value="Genomic_DNA"/>
</dbReference>
<name>A0ABP8F5J7_9BACT</name>
<evidence type="ECO:0000313" key="4">
    <source>
        <dbReference type="Proteomes" id="UP001501844"/>
    </source>
</evidence>
<comment type="caution">
    <text evidence="3">The sequence shown here is derived from an EMBL/GenBank/DDBJ whole genome shotgun (WGS) entry which is preliminary data.</text>
</comment>
<feature type="transmembrane region" description="Helical" evidence="2">
    <location>
        <begin position="44"/>
        <end position="61"/>
    </location>
</feature>